<feature type="signal peptide" evidence="2">
    <location>
        <begin position="1"/>
        <end position="24"/>
    </location>
</feature>
<dbReference type="InterPro" id="IPR011033">
    <property type="entry name" value="PRC_barrel-like_sf"/>
</dbReference>
<dbReference type="InterPro" id="IPR027275">
    <property type="entry name" value="PRC-brl_dom"/>
</dbReference>
<dbReference type="Pfam" id="PF05239">
    <property type="entry name" value="PRC"/>
    <property type="match status" value="1"/>
</dbReference>
<dbReference type="PANTHER" id="PTHR36505">
    <property type="entry name" value="BLR1072 PROTEIN"/>
    <property type="match status" value="1"/>
</dbReference>
<feature type="region of interest" description="Disordered" evidence="1">
    <location>
        <begin position="214"/>
        <end position="240"/>
    </location>
</feature>
<sequence length="512" mass="52812">MTRQFPRLLLTTALCLPIATASFAQSDAACEDLGVALNDGLPENLSGDVQRITDVQAAGDPAACDVELVAIKSVTEGSDQASDEETLAETDQLTVKLQDEMTVQGMVYLDRQPANVDIAGGDTEVSVTSEQPDVTVTEGQANIVIRQAAANVVVEMPQPTIRIEQPAPEVIITMPAPGVDVANARPQVEVRQAKPTVTVTQAAPKVDLELERVPEGETASTTVTDRASGSTYAAGEAGESMAMDDATVNMPEVEPKVVYQDGEAKTPTVNRAEPTVSFESAQPNVQVTSMGEPQIEMVQTGDPVVTIEQSADASDSTPAAAADSTAPEADADAPESDAAAAEGTEATDAAAESQTEDQAAADTPPADVAPISQDGAAAMDSAEGETATEAGDAADADAATDTAAADTATAPVVTRDGYTAVPLADLRADTLQGMKVYGVNDEDVGDVGTVIETAEGAVQGLVVEVGGFLGLGERKIEVPVEMVSVLSDGNGEMRVYVDATEDRLKDMPEYEG</sequence>
<evidence type="ECO:0000259" key="3">
    <source>
        <dbReference type="Pfam" id="PF05239"/>
    </source>
</evidence>
<organism evidence="4 5">
    <name type="scientific">Loktanella atrilutea</name>
    <dbReference type="NCBI Taxonomy" id="366533"/>
    <lineage>
        <taxon>Bacteria</taxon>
        <taxon>Pseudomonadati</taxon>
        <taxon>Pseudomonadota</taxon>
        <taxon>Alphaproteobacteria</taxon>
        <taxon>Rhodobacterales</taxon>
        <taxon>Roseobacteraceae</taxon>
        <taxon>Loktanella</taxon>
    </lineage>
</organism>
<keyword evidence="2" id="KW-0732">Signal</keyword>
<dbReference type="Proteomes" id="UP000183987">
    <property type="component" value="Unassembled WGS sequence"/>
</dbReference>
<dbReference type="SUPFAM" id="SSF50346">
    <property type="entry name" value="PRC-barrel domain"/>
    <property type="match status" value="1"/>
</dbReference>
<protein>
    <submittedName>
        <fullName evidence="4">Sporulation protein YlmC, PRC-barrel domain family</fullName>
    </submittedName>
</protein>
<dbReference type="OrthoDB" id="7876889at2"/>
<evidence type="ECO:0000313" key="5">
    <source>
        <dbReference type="Proteomes" id="UP000183987"/>
    </source>
</evidence>
<evidence type="ECO:0000256" key="1">
    <source>
        <dbReference type="SAM" id="MobiDB-lite"/>
    </source>
</evidence>
<evidence type="ECO:0000313" key="4">
    <source>
        <dbReference type="EMBL" id="SHE85327.1"/>
    </source>
</evidence>
<gene>
    <name evidence="4" type="ORF">SAMN05444339_102251</name>
</gene>
<proteinExistence type="predicted"/>
<feature type="compositionally biased region" description="Low complexity" evidence="1">
    <location>
        <begin position="384"/>
        <end position="398"/>
    </location>
</feature>
<dbReference type="Gene3D" id="2.30.30.240">
    <property type="entry name" value="PRC-barrel domain"/>
    <property type="match status" value="1"/>
</dbReference>
<feature type="chain" id="PRO_5012951363" evidence="2">
    <location>
        <begin position="25"/>
        <end position="512"/>
    </location>
</feature>
<dbReference type="RefSeq" id="WP_072856390.1">
    <property type="nucleotide sequence ID" value="NZ_FQUE01000002.1"/>
</dbReference>
<feature type="compositionally biased region" description="Low complexity" evidence="1">
    <location>
        <begin position="310"/>
        <end position="328"/>
    </location>
</feature>
<dbReference type="STRING" id="366533.SAMN05444339_102251"/>
<dbReference type="AlphaFoldDB" id="A0A1M4WVZ4"/>
<feature type="compositionally biased region" description="Polar residues" evidence="1">
    <location>
        <begin position="218"/>
        <end position="231"/>
    </location>
</feature>
<feature type="region of interest" description="Disordered" evidence="1">
    <location>
        <begin position="309"/>
        <end position="398"/>
    </location>
</feature>
<evidence type="ECO:0000256" key="2">
    <source>
        <dbReference type="SAM" id="SignalP"/>
    </source>
</evidence>
<reference evidence="5" key="1">
    <citation type="submission" date="2016-11" db="EMBL/GenBank/DDBJ databases">
        <authorList>
            <person name="Varghese N."/>
            <person name="Submissions S."/>
        </authorList>
    </citation>
    <scope>NUCLEOTIDE SEQUENCE [LARGE SCALE GENOMIC DNA]</scope>
    <source>
        <strain evidence="5">DSM 29326</strain>
    </source>
</reference>
<feature type="compositionally biased region" description="Low complexity" evidence="1">
    <location>
        <begin position="336"/>
        <end position="370"/>
    </location>
</feature>
<name>A0A1M4WVZ4_LOKAT</name>
<keyword evidence="5" id="KW-1185">Reference proteome</keyword>
<dbReference type="PANTHER" id="PTHR36505:SF1">
    <property type="entry name" value="BLR1072 PROTEIN"/>
    <property type="match status" value="1"/>
</dbReference>
<feature type="domain" description="PRC-barrel" evidence="3">
    <location>
        <begin position="427"/>
        <end position="503"/>
    </location>
</feature>
<accession>A0A1M4WVZ4</accession>
<dbReference type="EMBL" id="FQUE01000002">
    <property type="protein sequence ID" value="SHE85327.1"/>
    <property type="molecule type" value="Genomic_DNA"/>
</dbReference>